<reference evidence="1 2" key="1">
    <citation type="submission" date="2020-09" db="EMBL/GenBank/DDBJ databases">
        <title>Bacillus nautilus sp. nov., Chryseoglobus crepusculi sp. nov, and Psychrobacter noctis sp. nov., isolated from deep-sea sponges from the equatorial Atlantic.</title>
        <authorList>
            <person name="Stennett H.L."/>
            <person name="Williams S.E."/>
        </authorList>
    </citation>
    <scope>NUCLEOTIDE SEQUENCE [LARGE SCALE GENOMIC DNA]</scope>
    <source>
        <strain evidence="1 2">28M-24</strain>
    </source>
</reference>
<protein>
    <submittedName>
        <fullName evidence="1">Uncharacterized protein</fullName>
    </submittedName>
</protein>
<dbReference type="RefSeq" id="WP_145006546.1">
    <property type="nucleotide sequence ID" value="NZ_JACXXF010000002.1"/>
</dbReference>
<organism evidence="1 2">
    <name type="scientific">Olleya marilimosa</name>
    <dbReference type="NCBI Taxonomy" id="272164"/>
    <lineage>
        <taxon>Bacteria</taxon>
        <taxon>Pseudomonadati</taxon>
        <taxon>Bacteroidota</taxon>
        <taxon>Flavobacteriia</taxon>
        <taxon>Flavobacteriales</taxon>
        <taxon>Flavobacteriaceae</taxon>
    </lineage>
</organism>
<name>A0ABR8LWG0_9FLAO</name>
<dbReference type="EMBL" id="JACXXH010000002">
    <property type="protein sequence ID" value="MBD3862583.1"/>
    <property type="molecule type" value="Genomic_DNA"/>
</dbReference>
<dbReference type="Proteomes" id="UP000627521">
    <property type="component" value="Unassembled WGS sequence"/>
</dbReference>
<evidence type="ECO:0000313" key="1">
    <source>
        <dbReference type="EMBL" id="MBD3862583.1"/>
    </source>
</evidence>
<keyword evidence="2" id="KW-1185">Reference proteome</keyword>
<comment type="caution">
    <text evidence="1">The sequence shown here is derived from an EMBL/GenBank/DDBJ whole genome shotgun (WGS) entry which is preliminary data.</text>
</comment>
<accession>A0ABR8LWG0</accession>
<gene>
    <name evidence="1" type="ORF">IEG06_03905</name>
</gene>
<sequence length="114" mass="13196">MATKQFTVNTYKMALGYQNSATWNGKKIKIQGYITCYDKDHRFIMYFLHDSSPVPDPTYIPANKVGAIFLPFKDMPMYVDMVRNEKPVYAYLNSTHPEWNSIKTSNEPVGEEES</sequence>
<evidence type="ECO:0000313" key="2">
    <source>
        <dbReference type="Proteomes" id="UP000627521"/>
    </source>
</evidence>
<proteinExistence type="predicted"/>